<evidence type="ECO:0000256" key="1">
    <source>
        <dbReference type="ARBA" id="ARBA00006739"/>
    </source>
</evidence>
<feature type="transmembrane region" description="Helical" evidence="4">
    <location>
        <begin position="422"/>
        <end position="443"/>
    </location>
</feature>
<dbReference type="Gene3D" id="3.90.550.10">
    <property type="entry name" value="Spore Coat Polysaccharide Biosynthesis Protein SpsA, Chain A"/>
    <property type="match status" value="1"/>
</dbReference>
<feature type="transmembrane region" description="Helical" evidence="4">
    <location>
        <begin position="367"/>
        <end position="385"/>
    </location>
</feature>
<feature type="transmembrane region" description="Helical" evidence="4">
    <location>
        <begin position="340"/>
        <end position="360"/>
    </location>
</feature>
<evidence type="ECO:0000313" key="5">
    <source>
        <dbReference type="EMBL" id="KRQ87483.1"/>
    </source>
</evidence>
<comment type="caution">
    <text evidence="5">The sequence shown here is derived from an EMBL/GenBank/DDBJ whole genome shotgun (WGS) entry which is preliminary data.</text>
</comment>
<keyword evidence="4" id="KW-0812">Transmembrane</keyword>
<dbReference type="PATRIC" id="fig|908809.3.peg.830"/>
<dbReference type="EC" id="2.4.1.-" evidence="5"/>
<reference evidence="5 6" key="1">
    <citation type="submission" date="2015-09" db="EMBL/GenBank/DDBJ databases">
        <title>Draft genome sequence of a Caloramator mitchellensis, a moderate thermophile from the Great Artesian Basin of Australia.</title>
        <authorList>
            <person name="Patel B.K."/>
        </authorList>
    </citation>
    <scope>NUCLEOTIDE SEQUENCE [LARGE SCALE GENOMIC DNA]</scope>
    <source>
        <strain evidence="5 6">VF08</strain>
    </source>
</reference>
<keyword evidence="2 5" id="KW-0328">Glycosyltransferase</keyword>
<dbReference type="PANTHER" id="PTHR43630:SF1">
    <property type="entry name" value="POLY-BETA-1,6-N-ACETYL-D-GLUCOSAMINE SYNTHASE"/>
    <property type="match status" value="1"/>
</dbReference>
<dbReference type="PANTHER" id="PTHR43630">
    <property type="entry name" value="POLY-BETA-1,6-N-ACETYL-D-GLUCOSAMINE SYNTHASE"/>
    <property type="match status" value="1"/>
</dbReference>
<proteinExistence type="inferred from homology"/>
<organism evidence="5 6">
    <name type="scientific">Caloramator mitchellensis</name>
    <dbReference type="NCBI Taxonomy" id="908809"/>
    <lineage>
        <taxon>Bacteria</taxon>
        <taxon>Bacillati</taxon>
        <taxon>Bacillota</taxon>
        <taxon>Clostridia</taxon>
        <taxon>Eubacteriales</taxon>
        <taxon>Clostridiaceae</taxon>
        <taxon>Caloramator</taxon>
    </lineage>
</organism>
<keyword evidence="4" id="KW-1133">Transmembrane helix</keyword>
<evidence type="ECO:0000313" key="6">
    <source>
        <dbReference type="Proteomes" id="UP000052015"/>
    </source>
</evidence>
<accession>A0A0R3JV63</accession>
<sequence>MKGLIFNATFFFQIAIFLITLYYMIISLFGLYRKKEKIKNIEPEKSFALLVAAHNEEMVIGNIVDSLKKLDYPKELYDIFVIADNCSDNTARIAREHGAEVFERFDANKRGKGFALEWMFNNLFQMDKKYDAVVVFDADNLASKNFLKELNKKLCEGYKVVQGYIDSKNPHDSWISESYSISFWTANRLFQLSRSNLGLTNQIGGTGFCIDTEVLKEIGWGATCLTEDLEFTCKLVLNGEKVGWAHNAIVYDEKPLTLKQSWKQRKRWMQGFADVASRFFFKLMKKAIKDRDFVAFDCALYTIQPFIIVGLGISTILTFLQSYSANGLNIFIVSYLFTPIVWKLLSIFQFLFTPFVMFLDRKLSKKMLVYFGLYSLNIFLFDYMFDSDSKLYLILLAHLVFLASFVIILAKFEGKTSLKMFLWYLLYGVYTFTWLPITIQGILDKNNKEWIHTKHTRQISINEIENIDGSSAA</sequence>
<dbReference type="EMBL" id="LKHP01000003">
    <property type="protein sequence ID" value="KRQ87483.1"/>
    <property type="molecule type" value="Genomic_DNA"/>
</dbReference>
<dbReference type="SUPFAM" id="SSF53448">
    <property type="entry name" value="Nucleotide-diphospho-sugar transferases"/>
    <property type="match status" value="1"/>
</dbReference>
<dbReference type="STRING" id="908809.ABG79_00821"/>
<dbReference type="GO" id="GO:0016757">
    <property type="term" value="F:glycosyltransferase activity"/>
    <property type="evidence" value="ECO:0007669"/>
    <property type="project" value="UniProtKB-KW"/>
</dbReference>
<keyword evidence="3 5" id="KW-0808">Transferase</keyword>
<feature type="transmembrane region" description="Helical" evidence="4">
    <location>
        <begin position="293"/>
        <end position="320"/>
    </location>
</feature>
<protein>
    <submittedName>
        <fullName evidence="5">Beta-monoglucosyldiacylglycerol synthase</fullName>
        <ecNumber evidence="5">2.4.1.-</ecNumber>
    </submittedName>
</protein>
<keyword evidence="4" id="KW-0472">Membrane</keyword>
<evidence type="ECO:0000256" key="3">
    <source>
        <dbReference type="ARBA" id="ARBA00022679"/>
    </source>
</evidence>
<name>A0A0R3JV63_CALMK</name>
<dbReference type="RefSeq" id="WP_057977381.1">
    <property type="nucleotide sequence ID" value="NZ_LKHP01000003.1"/>
</dbReference>
<dbReference type="Proteomes" id="UP000052015">
    <property type="component" value="Unassembled WGS sequence"/>
</dbReference>
<dbReference type="Pfam" id="PF13641">
    <property type="entry name" value="Glyco_tranf_2_3"/>
    <property type="match status" value="1"/>
</dbReference>
<comment type="similarity">
    <text evidence="1">Belongs to the glycosyltransferase 2 family.</text>
</comment>
<dbReference type="InterPro" id="IPR029044">
    <property type="entry name" value="Nucleotide-diphossugar_trans"/>
</dbReference>
<dbReference type="OrthoDB" id="9797391at2"/>
<gene>
    <name evidence="5" type="ORF">ABG79_00821</name>
</gene>
<keyword evidence="6" id="KW-1185">Reference proteome</keyword>
<feature type="transmembrane region" description="Helical" evidence="4">
    <location>
        <begin position="12"/>
        <end position="32"/>
    </location>
</feature>
<dbReference type="CDD" id="cd06438">
    <property type="entry name" value="EpsO_like"/>
    <property type="match status" value="1"/>
</dbReference>
<feature type="transmembrane region" description="Helical" evidence="4">
    <location>
        <begin position="391"/>
        <end position="410"/>
    </location>
</feature>
<evidence type="ECO:0000256" key="2">
    <source>
        <dbReference type="ARBA" id="ARBA00022676"/>
    </source>
</evidence>
<dbReference type="AlphaFoldDB" id="A0A0R3JV63"/>
<evidence type="ECO:0000256" key="4">
    <source>
        <dbReference type="SAM" id="Phobius"/>
    </source>
</evidence>